<dbReference type="AlphaFoldDB" id="A0A7W7NWJ7"/>
<dbReference type="CDD" id="cd01127">
    <property type="entry name" value="TrwB_TraG_TraD_VirD4"/>
    <property type="match status" value="1"/>
</dbReference>
<sequence>MRRRSMLPFLQTFASVHRGVVERDYADASRREAAQTRAQIATAQASGVLGNGRLANLRDAQAANLFDPNGLFLGALHKRPLFFSGDSPLLTYARTGTGKGRDFILPNLAHSRNRSMVVIDLKDGENCWASHVHRRNNLGHKIVYLNPFGLHGLPNARINPLHNLIDIVRSGEQIDTEADEIAHILIPPSPKDQNGDWVGSGARRMLALRMEYLALFESELCNLGGLWRFVNSSQDDQNMAFAMMTTCGVEGIERRAHAIQATAMDAPKQQEAYKSACIDALNVFEPNKKLERATSGHDVDLSALKHRLHTVYLMAPSDKLSAVAPWVSLIISYLIETVARERGPVATTLILDEFAQLPPSPAIKKMLHLYRGKGLQPWIFAQGRHLLEGKWSRDAVKDFEDSAAILNTSCVEDTDVMADIEKWSGNRTVLMHGMNRSGGTVESAGANLGESKRAVMQSEDIRKVGDGRQIIRVAGMPYLLDCERVPFFHIDPWKSQILDVRDLHKGMRK</sequence>
<gene>
    <name evidence="7" type="ORF">HNO88_001491</name>
</gene>
<dbReference type="InterPro" id="IPR027417">
    <property type="entry name" value="P-loop_NTPase"/>
</dbReference>
<dbReference type="Pfam" id="PF02534">
    <property type="entry name" value="T4SS-DNA_transf"/>
    <property type="match status" value="1"/>
</dbReference>
<dbReference type="PANTHER" id="PTHR37937:SF1">
    <property type="entry name" value="CONJUGATIVE TRANSFER: DNA TRANSPORT"/>
    <property type="match status" value="1"/>
</dbReference>
<dbReference type="InterPro" id="IPR003688">
    <property type="entry name" value="TraG/VirD4"/>
</dbReference>
<dbReference type="PANTHER" id="PTHR37937">
    <property type="entry name" value="CONJUGATIVE TRANSFER: DNA TRANSPORT"/>
    <property type="match status" value="1"/>
</dbReference>
<organism evidence="7 8">
    <name type="scientific">Novosphingobium chloroacetimidivorans</name>
    <dbReference type="NCBI Taxonomy" id="1428314"/>
    <lineage>
        <taxon>Bacteria</taxon>
        <taxon>Pseudomonadati</taxon>
        <taxon>Pseudomonadota</taxon>
        <taxon>Alphaproteobacteria</taxon>
        <taxon>Sphingomonadales</taxon>
        <taxon>Sphingomonadaceae</taxon>
        <taxon>Novosphingobium</taxon>
    </lineage>
</organism>
<dbReference type="RefSeq" id="WP_184243622.1">
    <property type="nucleotide sequence ID" value="NZ_JACHLR010000005.1"/>
</dbReference>
<dbReference type="SUPFAM" id="SSF52540">
    <property type="entry name" value="P-loop containing nucleoside triphosphate hydrolases"/>
    <property type="match status" value="1"/>
</dbReference>
<keyword evidence="8" id="KW-1185">Reference proteome</keyword>
<keyword evidence="3" id="KW-1003">Cell membrane</keyword>
<evidence type="ECO:0000256" key="5">
    <source>
        <dbReference type="ARBA" id="ARBA00022989"/>
    </source>
</evidence>
<keyword evidence="5" id="KW-1133">Transmembrane helix</keyword>
<proteinExistence type="inferred from homology"/>
<dbReference type="EMBL" id="JACHLR010000005">
    <property type="protein sequence ID" value="MBB4858172.1"/>
    <property type="molecule type" value="Genomic_DNA"/>
</dbReference>
<evidence type="ECO:0000256" key="4">
    <source>
        <dbReference type="ARBA" id="ARBA00022692"/>
    </source>
</evidence>
<evidence type="ECO:0000256" key="6">
    <source>
        <dbReference type="ARBA" id="ARBA00023136"/>
    </source>
</evidence>
<dbReference type="Gene3D" id="3.40.50.300">
    <property type="entry name" value="P-loop containing nucleotide triphosphate hydrolases"/>
    <property type="match status" value="1"/>
</dbReference>
<dbReference type="InterPro" id="IPR051539">
    <property type="entry name" value="T4SS-coupling_protein"/>
</dbReference>
<keyword evidence="4" id="KW-0812">Transmembrane</keyword>
<comment type="caution">
    <text evidence="7">The sequence shown here is derived from an EMBL/GenBank/DDBJ whole genome shotgun (WGS) entry which is preliminary data.</text>
</comment>
<dbReference type="GO" id="GO:0005886">
    <property type="term" value="C:plasma membrane"/>
    <property type="evidence" value="ECO:0007669"/>
    <property type="project" value="UniProtKB-SubCell"/>
</dbReference>
<reference evidence="7 8" key="1">
    <citation type="submission" date="2020-08" db="EMBL/GenBank/DDBJ databases">
        <title>Functional genomics of gut bacteria from endangered species of beetles.</title>
        <authorList>
            <person name="Carlos-Shanley C."/>
        </authorList>
    </citation>
    <scope>NUCLEOTIDE SEQUENCE [LARGE SCALE GENOMIC DNA]</scope>
    <source>
        <strain evidence="7 8">S00245</strain>
    </source>
</reference>
<name>A0A7W7NWJ7_9SPHN</name>
<evidence type="ECO:0000313" key="8">
    <source>
        <dbReference type="Proteomes" id="UP000555448"/>
    </source>
</evidence>
<keyword evidence="6" id="KW-0472">Membrane</keyword>
<evidence type="ECO:0000256" key="3">
    <source>
        <dbReference type="ARBA" id="ARBA00022475"/>
    </source>
</evidence>
<evidence type="ECO:0000256" key="2">
    <source>
        <dbReference type="ARBA" id="ARBA00008806"/>
    </source>
</evidence>
<evidence type="ECO:0000256" key="1">
    <source>
        <dbReference type="ARBA" id="ARBA00004651"/>
    </source>
</evidence>
<accession>A0A7W7NWJ7</accession>
<dbReference type="Proteomes" id="UP000555448">
    <property type="component" value="Unassembled WGS sequence"/>
</dbReference>
<comment type="similarity">
    <text evidence="2">Belongs to the VirD4/TraG family.</text>
</comment>
<evidence type="ECO:0000313" key="7">
    <source>
        <dbReference type="EMBL" id="MBB4858172.1"/>
    </source>
</evidence>
<protein>
    <submittedName>
        <fullName evidence="7">Type IV secretion system protein VirD4</fullName>
    </submittedName>
</protein>
<comment type="subcellular location">
    <subcellularLocation>
        <location evidence="1">Cell membrane</location>
        <topology evidence="1">Multi-pass membrane protein</topology>
    </subcellularLocation>
</comment>